<feature type="transmembrane region" description="Helical" evidence="13">
    <location>
        <begin position="43"/>
        <end position="68"/>
    </location>
</feature>
<comment type="function">
    <text evidence="11">Catalyzes the post-translational methylation of isoprenylated C-terminal cysteine residues.</text>
</comment>
<dbReference type="Gene3D" id="1.20.120.1630">
    <property type="match status" value="1"/>
</dbReference>
<dbReference type="EMBL" id="UXSR01000071">
    <property type="protein sequence ID" value="VDD74735.1"/>
    <property type="molecule type" value="Genomic_DNA"/>
</dbReference>
<feature type="transmembrane region" description="Helical" evidence="13">
    <location>
        <begin position="185"/>
        <end position="202"/>
    </location>
</feature>
<protein>
    <recommendedName>
        <fullName evidence="12 13">Protein-S-isoprenylcysteine O-methyltransferase</fullName>
        <ecNumber evidence="4 13">2.1.1.100</ecNumber>
    </recommendedName>
</protein>
<reference evidence="14 15" key="2">
    <citation type="submission" date="2018-10" db="EMBL/GenBank/DDBJ databases">
        <authorList>
            <consortium name="Pathogen Informatics"/>
        </authorList>
    </citation>
    <scope>NUCLEOTIDE SEQUENCE [LARGE SCALE GENOMIC DNA]</scope>
</reference>
<keyword evidence="7 13" id="KW-0949">S-adenosyl-L-methionine</keyword>
<evidence type="ECO:0000256" key="6">
    <source>
        <dbReference type="ARBA" id="ARBA00022679"/>
    </source>
</evidence>
<dbReference type="PANTHER" id="PTHR12714">
    <property type="entry name" value="PROTEIN-S ISOPRENYLCYSTEINE O-METHYLTRANSFERASE"/>
    <property type="match status" value="1"/>
</dbReference>
<evidence type="ECO:0000256" key="2">
    <source>
        <dbReference type="ARBA" id="ARBA00004141"/>
    </source>
</evidence>
<dbReference type="WBParaSite" id="MCOS_0000073701-mRNA-1">
    <property type="protein sequence ID" value="MCOS_0000073701-mRNA-1"/>
    <property type="gene ID" value="MCOS_0000073701"/>
</dbReference>
<keyword evidence="15" id="KW-1185">Reference proteome</keyword>
<evidence type="ECO:0000256" key="8">
    <source>
        <dbReference type="ARBA" id="ARBA00022692"/>
    </source>
</evidence>
<dbReference type="AlphaFoldDB" id="A0A0R3U2M6"/>
<comment type="catalytic activity">
    <reaction evidence="1 13">
        <text>[protein]-C-terminal S-[(2E,6E)-farnesyl]-L-cysteine + S-adenosyl-L-methionine = [protein]-C-terminal S-[(2E,6E)-farnesyl]-L-cysteine methyl ester + S-adenosyl-L-homocysteine</text>
        <dbReference type="Rhea" id="RHEA:21672"/>
        <dbReference type="Rhea" id="RHEA-COMP:12125"/>
        <dbReference type="Rhea" id="RHEA-COMP:12126"/>
        <dbReference type="ChEBI" id="CHEBI:57856"/>
        <dbReference type="ChEBI" id="CHEBI:59789"/>
        <dbReference type="ChEBI" id="CHEBI:90510"/>
        <dbReference type="ChEBI" id="CHEBI:90511"/>
        <dbReference type="EC" id="2.1.1.100"/>
    </reaction>
</comment>
<dbReference type="PANTHER" id="PTHR12714:SF9">
    <property type="entry name" value="PROTEIN-S-ISOPRENYLCYSTEINE O-METHYLTRANSFERASE"/>
    <property type="match status" value="1"/>
</dbReference>
<keyword evidence="10 13" id="KW-0472">Membrane</keyword>
<evidence type="ECO:0000256" key="5">
    <source>
        <dbReference type="ARBA" id="ARBA00022603"/>
    </source>
</evidence>
<evidence type="ECO:0000256" key="12">
    <source>
        <dbReference type="ARBA" id="ARBA00023656"/>
    </source>
</evidence>
<feature type="transmembrane region" description="Helical" evidence="13">
    <location>
        <begin position="160"/>
        <end position="178"/>
    </location>
</feature>
<evidence type="ECO:0000256" key="10">
    <source>
        <dbReference type="ARBA" id="ARBA00023136"/>
    </source>
</evidence>
<name>A0A0R3U2M6_MESCO</name>
<dbReference type="PROSITE" id="PS51564">
    <property type="entry name" value="SAM_ICMT"/>
    <property type="match status" value="1"/>
</dbReference>
<keyword evidence="13" id="KW-0256">Endoplasmic reticulum</keyword>
<evidence type="ECO:0000256" key="9">
    <source>
        <dbReference type="ARBA" id="ARBA00022989"/>
    </source>
</evidence>
<feature type="transmembrane region" description="Helical" evidence="13">
    <location>
        <begin position="12"/>
        <end position="31"/>
    </location>
</feature>
<evidence type="ECO:0000256" key="11">
    <source>
        <dbReference type="ARBA" id="ARBA00023572"/>
    </source>
</evidence>
<feature type="transmembrane region" description="Helical" evidence="13">
    <location>
        <begin position="117"/>
        <end position="140"/>
    </location>
</feature>
<evidence type="ECO:0000313" key="14">
    <source>
        <dbReference type="EMBL" id="VDD74735.1"/>
    </source>
</evidence>
<dbReference type="OrthoDB" id="422086at2759"/>
<dbReference type="InterPro" id="IPR025770">
    <property type="entry name" value="PPMT_MeTrfase"/>
</dbReference>
<dbReference type="STRING" id="53468.A0A0R3U2M6"/>
<evidence type="ECO:0000313" key="16">
    <source>
        <dbReference type="WBParaSite" id="MCOS_0000073701-mRNA-1"/>
    </source>
</evidence>
<sequence>MSTDTLPWPAPTSLAGFLLGIIFVLVTNFVIQTFNSFTGLLLFLFLPLCCAVTLSSVIYALFSCNIALYFAPTFRCRDLDARGFRKNLAIALCLGGTFACSLLLVSHAFRVLENPRIVWPFGVYLAFLTFFHWSEFFITALTSPLRADIDSYMLVHSPEYLAAVALSFAEYWLGMWLWPTKATNYLWINLAGLLICIAGESLRKVAMWTAADNFSHFVEHTLRREHQLVRSGVYAWCRHPAYVGWFFWSLGTQLLLANPLCSIVYPLAAYAFFRDRVYSEEQSLVAFFGEAYRSYQREVGTGLPFIRGYVDKNEDGDYR</sequence>
<feature type="transmembrane region" description="Helical" evidence="13">
    <location>
        <begin position="88"/>
        <end position="105"/>
    </location>
</feature>
<keyword evidence="9 13" id="KW-1133">Transmembrane helix</keyword>
<dbReference type="EC" id="2.1.1.100" evidence="4 13"/>
<keyword evidence="6" id="KW-0808">Transferase</keyword>
<dbReference type="Proteomes" id="UP000267029">
    <property type="component" value="Unassembled WGS sequence"/>
</dbReference>
<evidence type="ECO:0000256" key="4">
    <source>
        <dbReference type="ARBA" id="ARBA00012151"/>
    </source>
</evidence>
<evidence type="ECO:0000256" key="13">
    <source>
        <dbReference type="RuleBase" id="RU362022"/>
    </source>
</evidence>
<comment type="similarity">
    <text evidence="3 13">Belongs to the class VI-like SAM-binding methyltransferase superfamily. Isoprenylcysteine carboxyl methyltransferase family.</text>
</comment>
<evidence type="ECO:0000256" key="7">
    <source>
        <dbReference type="ARBA" id="ARBA00022691"/>
    </source>
</evidence>
<dbReference type="GO" id="GO:0005789">
    <property type="term" value="C:endoplasmic reticulum membrane"/>
    <property type="evidence" value="ECO:0007669"/>
    <property type="project" value="UniProtKB-SubCell"/>
</dbReference>
<evidence type="ECO:0000256" key="3">
    <source>
        <dbReference type="ARBA" id="ARBA00009140"/>
    </source>
</evidence>
<dbReference type="GO" id="GO:0032259">
    <property type="term" value="P:methylation"/>
    <property type="evidence" value="ECO:0007669"/>
    <property type="project" value="UniProtKB-KW"/>
</dbReference>
<proteinExistence type="inferred from homology"/>
<reference evidence="16" key="1">
    <citation type="submission" date="2017-02" db="UniProtKB">
        <authorList>
            <consortium name="WormBaseParasite"/>
        </authorList>
    </citation>
    <scope>IDENTIFICATION</scope>
</reference>
<accession>A0A0R3U2M6</accession>
<evidence type="ECO:0000313" key="15">
    <source>
        <dbReference type="Proteomes" id="UP000267029"/>
    </source>
</evidence>
<feature type="transmembrane region" description="Helical" evidence="13">
    <location>
        <begin position="254"/>
        <end position="273"/>
    </location>
</feature>
<keyword evidence="5 13" id="KW-0489">Methyltransferase</keyword>
<keyword evidence="8 13" id="KW-0812">Transmembrane</keyword>
<gene>
    <name evidence="14" type="ORF">MCOS_LOCUS738</name>
</gene>
<dbReference type="Pfam" id="PF04140">
    <property type="entry name" value="ICMT"/>
    <property type="match status" value="1"/>
</dbReference>
<organism evidence="16">
    <name type="scientific">Mesocestoides corti</name>
    <name type="common">Flatworm</name>
    <dbReference type="NCBI Taxonomy" id="53468"/>
    <lineage>
        <taxon>Eukaryota</taxon>
        <taxon>Metazoa</taxon>
        <taxon>Spiralia</taxon>
        <taxon>Lophotrochozoa</taxon>
        <taxon>Platyhelminthes</taxon>
        <taxon>Cestoda</taxon>
        <taxon>Eucestoda</taxon>
        <taxon>Cyclophyllidea</taxon>
        <taxon>Mesocestoididae</taxon>
        <taxon>Mesocestoides</taxon>
    </lineage>
</organism>
<evidence type="ECO:0000256" key="1">
    <source>
        <dbReference type="ARBA" id="ARBA00001450"/>
    </source>
</evidence>
<dbReference type="InterPro" id="IPR007269">
    <property type="entry name" value="ICMT_MeTrfase"/>
</dbReference>
<comment type="subcellular location">
    <subcellularLocation>
        <location evidence="13">Endoplasmic reticulum membrane</location>
        <topology evidence="13">Multi-pass membrane protein</topology>
    </subcellularLocation>
    <subcellularLocation>
        <location evidence="2">Membrane</location>
        <topology evidence="2">Multi-pass membrane protein</topology>
    </subcellularLocation>
</comment>
<dbReference type="GO" id="GO:0004671">
    <property type="term" value="F:protein C-terminal S-isoprenylcysteine carboxyl O-methyltransferase activity"/>
    <property type="evidence" value="ECO:0007669"/>
    <property type="project" value="UniProtKB-EC"/>
</dbReference>